<gene>
    <name evidence="5" type="ORF">JOC73_000729</name>
</gene>
<comment type="similarity">
    <text evidence="1">Belongs to the bacterial solute-binding protein 1 family.</text>
</comment>
<evidence type="ECO:0000256" key="3">
    <source>
        <dbReference type="ARBA" id="ARBA00022729"/>
    </source>
</evidence>
<dbReference type="SUPFAM" id="SSF53850">
    <property type="entry name" value="Periplasmic binding protein-like II"/>
    <property type="match status" value="1"/>
</dbReference>
<dbReference type="CDD" id="cd13585">
    <property type="entry name" value="PBP2_TMBP_like"/>
    <property type="match status" value="1"/>
</dbReference>
<dbReference type="Proteomes" id="UP001314796">
    <property type="component" value="Unassembled WGS sequence"/>
</dbReference>
<evidence type="ECO:0000256" key="2">
    <source>
        <dbReference type="ARBA" id="ARBA00022448"/>
    </source>
</evidence>
<feature type="transmembrane region" description="Helical" evidence="4">
    <location>
        <begin position="12"/>
        <end position="32"/>
    </location>
</feature>
<keyword evidence="3" id="KW-0732">Signal</keyword>
<keyword evidence="4" id="KW-0472">Membrane</keyword>
<evidence type="ECO:0000313" key="6">
    <source>
        <dbReference type="Proteomes" id="UP001314796"/>
    </source>
</evidence>
<dbReference type="Pfam" id="PF13416">
    <property type="entry name" value="SBP_bac_8"/>
    <property type="match status" value="1"/>
</dbReference>
<protein>
    <submittedName>
        <fullName evidence="5">Multiple sugar transport system substrate-binding protein</fullName>
    </submittedName>
</protein>
<organism evidence="5 6">
    <name type="scientific">Alkaliphilus hydrothermalis</name>
    <dbReference type="NCBI Taxonomy" id="1482730"/>
    <lineage>
        <taxon>Bacteria</taxon>
        <taxon>Bacillati</taxon>
        <taxon>Bacillota</taxon>
        <taxon>Clostridia</taxon>
        <taxon>Peptostreptococcales</taxon>
        <taxon>Natronincolaceae</taxon>
        <taxon>Alkaliphilus</taxon>
    </lineage>
</organism>
<keyword evidence="4" id="KW-0812">Transmembrane</keyword>
<keyword evidence="4" id="KW-1133">Transmembrane helix</keyword>
<accession>A0ABS2NMR0</accession>
<dbReference type="PANTHER" id="PTHR30061:SF50">
    <property type="entry name" value="MALTOSE_MALTODEXTRIN-BINDING PERIPLASMIC PROTEIN"/>
    <property type="match status" value="1"/>
</dbReference>
<proteinExistence type="inferred from homology"/>
<reference evidence="5 6" key="1">
    <citation type="submission" date="2021-01" db="EMBL/GenBank/DDBJ databases">
        <title>Genomic Encyclopedia of Type Strains, Phase IV (KMG-IV): sequencing the most valuable type-strain genomes for metagenomic binning, comparative biology and taxonomic classification.</title>
        <authorList>
            <person name="Goeker M."/>
        </authorList>
    </citation>
    <scope>NUCLEOTIDE SEQUENCE [LARGE SCALE GENOMIC DNA]</scope>
    <source>
        <strain evidence="5 6">DSM 25890</strain>
    </source>
</reference>
<sequence length="452" mass="51699">MNRKRNKKKSIFRSLLAGILIIFILLGPYYFFGFKPSQEDYDAAKTPPQWRGVITFWDYPRLDQKTGGSFTWITRQVKAFEKKYPGVYINFQSLTWNKGGQKIEEAMNNGSLPDVIPVGGEYHYIAKDILEPLDPLLTVEEIRSFEDNALKAVTYNGKIWAMPWMMTTYGMMLNADLFQARGVELPTDGMWTYGEFVEKLQVLTYDAKGRGKNTHFGFNSFIDPQYYNIWGIILSDGAEIFNDKMEYTFNDERAKSGVQKVIDLKQKYTVTHPKFGENTSNQAWTTFYQDKNIGVIPSGTWSINVLDRLRSESKGFNYAVAMYPTGSLGKPVAMSNMVGTYGITKQENPEKLKMVLEFLRFITKDEYQKDLGRLGVFPVKKGIGNIYEGDPLMSLLYNNLQNTIIIPPHPHWKEIDAILQEEIQQGILGNKTVEELLQDAEVRVRSIGSTSN</sequence>
<evidence type="ECO:0000256" key="4">
    <source>
        <dbReference type="SAM" id="Phobius"/>
    </source>
</evidence>
<dbReference type="Gene3D" id="3.40.190.10">
    <property type="entry name" value="Periplasmic binding protein-like II"/>
    <property type="match status" value="1"/>
</dbReference>
<dbReference type="PANTHER" id="PTHR30061">
    <property type="entry name" value="MALTOSE-BINDING PERIPLASMIC PROTEIN"/>
    <property type="match status" value="1"/>
</dbReference>
<dbReference type="EMBL" id="JAFBEE010000003">
    <property type="protein sequence ID" value="MBM7614218.1"/>
    <property type="molecule type" value="Genomic_DNA"/>
</dbReference>
<keyword evidence="2" id="KW-0813">Transport</keyword>
<evidence type="ECO:0000313" key="5">
    <source>
        <dbReference type="EMBL" id="MBM7614218.1"/>
    </source>
</evidence>
<comment type="caution">
    <text evidence="5">The sequence shown here is derived from an EMBL/GenBank/DDBJ whole genome shotgun (WGS) entry which is preliminary data.</text>
</comment>
<evidence type="ECO:0000256" key="1">
    <source>
        <dbReference type="ARBA" id="ARBA00008520"/>
    </source>
</evidence>
<dbReference type="RefSeq" id="WP_204400495.1">
    <property type="nucleotide sequence ID" value="NZ_JAFBEE010000003.1"/>
</dbReference>
<dbReference type="InterPro" id="IPR006059">
    <property type="entry name" value="SBP"/>
</dbReference>
<keyword evidence="5" id="KW-0762">Sugar transport</keyword>
<keyword evidence="6" id="KW-1185">Reference proteome</keyword>
<name>A0ABS2NMR0_9FIRM</name>